<gene>
    <name evidence="2" type="ORF">PTTT1_LOCUS3534</name>
</gene>
<dbReference type="AlphaFoldDB" id="A0A8J9WZQ9"/>
<organism evidence="2">
    <name type="scientific">Phaeodactylum tricornutum</name>
    <name type="common">Diatom</name>
    <dbReference type="NCBI Taxonomy" id="2850"/>
    <lineage>
        <taxon>Eukaryota</taxon>
        <taxon>Sar</taxon>
        <taxon>Stramenopiles</taxon>
        <taxon>Ochrophyta</taxon>
        <taxon>Bacillariophyta</taxon>
        <taxon>Bacillariophyceae</taxon>
        <taxon>Bacillariophycidae</taxon>
        <taxon>Naviculales</taxon>
        <taxon>Phaeodactylaceae</taxon>
        <taxon>Phaeodactylum</taxon>
    </lineage>
</organism>
<reference evidence="2" key="1">
    <citation type="submission" date="2022-02" db="EMBL/GenBank/DDBJ databases">
        <authorList>
            <person name="Giguere J D."/>
        </authorList>
    </citation>
    <scope>NUCLEOTIDE SEQUENCE</scope>
    <source>
        <strain evidence="2">CCAP 1055/1</strain>
    </source>
</reference>
<feature type="region of interest" description="Disordered" evidence="1">
    <location>
        <begin position="302"/>
        <end position="345"/>
    </location>
</feature>
<evidence type="ECO:0000256" key="1">
    <source>
        <dbReference type="SAM" id="MobiDB-lite"/>
    </source>
</evidence>
<protein>
    <submittedName>
        <fullName evidence="2">Uncharacterized protein</fullName>
    </submittedName>
</protein>
<feature type="compositionally biased region" description="Basic and acidic residues" evidence="1">
    <location>
        <begin position="311"/>
        <end position="320"/>
    </location>
</feature>
<feature type="compositionally biased region" description="Acidic residues" evidence="1">
    <location>
        <begin position="327"/>
        <end position="337"/>
    </location>
</feature>
<sequence>MDSTAAMVTGPDLFSSIAESVDQDDVEATSVPPSHILQDGRFVHLPPPTNRERSQFFERSIARHGLLEADLSAKKKAAEEEVQVEKDQDKNEPKVHPLAMASAKLQANGISELNRAINLSTLVMTGEYFSLSNIVDPSLEISSTERDANTVSASANSTAVSPTATSIGTPQTEALRDEQRVKSGYVLKRKRAHFEAASVVLERHRRRLAAAIVAQAQPEARLRALRPTWRLVAPEHGTRALPHATRSTELVACDVDVYWKGGDTLGRLASRVPRYATMELKEDFDEKHELDRWMKDTVSSRVDAMDVDSDSSERKTEKLNVPKQNDPVDEMDTPDEANEYKSSETQKPYWTRAEPFAIADPTLGKLDAHFDPTKVAMLSLQFDIEKASTSFCKSASLEPIAKSTEDEGTVQEDEQVLAALQHSLFCAKLFESIRRELAPDTEDVGQVRASAATASSVVWLNTQSEESFLPAPSHMANGGGVSGLAPLCVVYCHEGEVKVQLDQEYTLCVKLVEAGQAAKGNMTSDDSAMPLDSLTLPSISGSQSPAQLSALCRTLLLHAQESYHIHSLKLAAAHSARDIEAAKLPNVHVRQPPKLYPRILQRCVSLGAKLLLERRIRHGILQVKAWQQKTFILGEPLAVEWLSLSVFDLHSYFCVTYRGAVLDVHLSSDEICVTSFGEDGDYRKVHFYGAPELELFLKGWLRRVHSSAGN</sequence>
<evidence type="ECO:0000313" key="2">
    <source>
        <dbReference type="EMBL" id="CAG9277347.1"/>
    </source>
</evidence>
<dbReference type="Proteomes" id="UP000836788">
    <property type="component" value="Chromosome 1"/>
</dbReference>
<proteinExistence type="predicted"/>
<name>A0A8J9WZQ9_PHATR</name>
<dbReference type="EMBL" id="OU594942">
    <property type="protein sequence ID" value="CAG9277347.1"/>
    <property type="molecule type" value="Genomic_DNA"/>
</dbReference>
<accession>A0A8J9WZQ9</accession>